<protein>
    <submittedName>
        <fullName evidence="9">Cation:proton antiporter</fullName>
    </submittedName>
</protein>
<sequence>MTVVVGVCAAMLGLAGLLAMIRLITGPSRLDRALALDVLIAVTMVGIGLEAAYHRYTATLPILLVVSIVGFVGSVSVARFAVRRNSE</sequence>
<keyword evidence="6 8" id="KW-1133">Transmembrane helix</keyword>
<gene>
    <name evidence="9" type="ORF">C1I98_12150</name>
</gene>
<keyword evidence="7 8" id="KW-0472">Membrane</keyword>
<evidence type="ECO:0000256" key="6">
    <source>
        <dbReference type="ARBA" id="ARBA00022989"/>
    </source>
</evidence>
<dbReference type="InterPro" id="IPR007208">
    <property type="entry name" value="MrpF/PhaF-like"/>
</dbReference>
<comment type="caution">
    <text evidence="9">The sequence shown here is derived from an EMBL/GenBank/DDBJ whole genome shotgun (WGS) entry which is preliminary data.</text>
</comment>
<evidence type="ECO:0000256" key="7">
    <source>
        <dbReference type="ARBA" id="ARBA00023136"/>
    </source>
</evidence>
<accession>A0A2W2GLW0</accession>
<dbReference type="PANTHER" id="PTHR34702">
    <property type="entry name" value="NA(+)/H(+) ANTIPORTER SUBUNIT F1"/>
    <property type="match status" value="1"/>
</dbReference>
<dbReference type="AlphaFoldDB" id="A0A2W2GLW0"/>
<dbReference type="EMBL" id="POUA01000072">
    <property type="protein sequence ID" value="PZG48893.1"/>
    <property type="molecule type" value="Genomic_DNA"/>
</dbReference>
<feature type="transmembrane region" description="Helical" evidence="8">
    <location>
        <begin position="33"/>
        <end position="53"/>
    </location>
</feature>
<evidence type="ECO:0000256" key="8">
    <source>
        <dbReference type="SAM" id="Phobius"/>
    </source>
</evidence>
<name>A0A2W2GLW0_9ACTN</name>
<keyword evidence="4" id="KW-1003">Cell membrane</keyword>
<evidence type="ECO:0000256" key="1">
    <source>
        <dbReference type="ARBA" id="ARBA00004651"/>
    </source>
</evidence>
<evidence type="ECO:0000256" key="4">
    <source>
        <dbReference type="ARBA" id="ARBA00022475"/>
    </source>
</evidence>
<comment type="similarity">
    <text evidence="2">Belongs to the CPA3 antiporters (TC 2.A.63) subunit F family.</text>
</comment>
<dbReference type="GO" id="GO:0005886">
    <property type="term" value="C:plasma membrane"/>
    <property type="evidence" value="ECO:0007669"/>
    <property type="project" value="UniProtKB-SubCell"/>
</dbReference>
<reference evidence="9 10" key="1">
    <citation type="submission" date="2018-01" db="EMBL/GenBank/DDBJ databases">
        <title>Draft genome sequence of Sphaerisporangium sp. 7K107.</title>
        <authorList>
            <person name="Sahin N."/>
            <person name="Saygin H."/>
            <person name="Ay H."/>
        </authorList>
    </citation>
    <scope>NUCLEOTIDE SEQUENCE [LARGE SCALE GENOMIC DNA]</scope>
    <source>
        <strain evidence="9 10">7K107</strain>
    </source>
</reference>
<evidence type="ECO:0000256" key="5">
    <source>
        <dbReference type="ARBA" id="ARBA00022692"/>
    </source>
</evidence>
<dbReference type="RefSeq" id="WP_111167282.1">
    <property type="nucleotide sequence ID" value="NZ_POUA01000072.1"/>
</dbReference>
<dbReference type="PANTHER" id="PTHR34702:SF1">
    <property type="entry name" value="NA(+)_H(+) ANTIPORTER SUBUNIT F"/>
    <property type="match status" value="1"/>
</dbReference>
<proteinExistence type="inferred from homology"/>
<dbReference type="GO" id="GO:0015385">
    <property type="term" value="F:sodium:proton antiporter activity"/>
    <property type="evidence" value="ECO:0007669"/>
    <property type="project" value="TreeGrafter"/>
</dbReference>
<evidence type="ECO:0000256" key="2">
    <source>
        <dbReference type="ARBA" id="ARBA00009212"/>
    </source>
</evidence>
<dbReference type="Proteomes" id="UP000248544">
    <property type="component" value="Unassembled WGS sequence"/>
</dbReference>
<keyword evidence="10" id="KW-1185">Reference proteome</keyword>
<keyword evidence="5 8" id="KW-0812">Transmembrane</keyword>
<dbReference type="Pfam" id="PF04066">
    <property type="entry name" value="MrpF_PhaF"/>
    <property type="match status" value="1"/>
</dbReference>
<evidence type="ECO:0000256" key="3">
    <source>
        <dbReference type="ARBA" id="ARBA00022448"/>
    </source>
</evidence>
<evidence type="ECO:0000313" key="9">
    <source>
        <dbReference type="EMBL" id="PZG48893.1"/>
    </source>
</evidence>
<comment type="subcellular location">
    <subcellularLocation>
        <location evidence="1">Cell membrane</location>
        <topology evidence="1">Multi-pass membrane protein</topology>
    </subcellularLocation>
</comment>
<keyword evidence="3" id="KW-0813">Transport</keyword>
<evidence type="ECO:0000313" key="10">
    <source>
        <dbReference type="Proteomes" id="UP000248544"/>
    </source>
</evidence>
<organism evidence="9 10">
    <name type="scientific">Spongiactinospora gelatinilytica</name>
    <dbReference type="NCBI Taxonomy" id="2666298"/>
    <lineage>
        <taxon>Bacteria</taxon>
        <taxon>Bacillati</taxon>
        <taxon>Actinomycetota</taxon>
        <taxon>Actinomycetes</taxon>
        <taxon>Streptosporangiales</taxon>
        <taxon>Streptosporangiaceae</taxon>
        <taxon>Spongiactinospora</taxon>
    </lineage>
</organism>
<feature type="transmembrane region" description="Helical" evidence="8">
    <location>
        <begin position="60"/>
        <end position="82"/>
    </location>
</feature>